<evidence type="ECO:0000256" key="8">
    <source>
        <dbReference type="PIRSR" id="PIRSR000294-1"/>
    </source>
</evidence>
<feature type="domain" description="Cytochrome c" evidence="12">
    <location>
        <begin position="238"/>
        <end position="355"/>
    </location>
</feature>
<evidence type="ECO:0000256" key="7">
    <source>
        <dbReference type="ARBA" id="ARBA00023004"/>
    </source>
</evidence>
<feature type="binding site" description="covalent" evidence="8">
    <location>
        <position position="255"/>
    </location>
    <ligand>
        <name>heme c</name>
        <dbReference type="ChEBI" id="CHEBI:61717"/>
        <label>2</label>
    </ligand>
</feature>
<feature type="binding site" description="covalent" evidence="8">
    <location>
        <position position="114"/>
    </location>
    <ligand>
        <name>heme c</name>
        <dbReference type="ChEBI" id="CHEBI:61717"/>
        <label>1</label>
    </ligand>
</feature>
<dbReference type="GO" id="GO:0004130">
    <property type="term" value="F:cytochrome-c peroxidase activity"/>
    <property type="evidence" value="ECO:0007669"/>
    <property type="project" value="TreeGrafter"/>
</dbReference>
<evidence type="ECO:0000313" key="13">
    <source>
        <dbReference type="EMBL" id="PTP37493.1"/>
    </source>
</evidence>
<keyword evidence="5" id="KW-0574">Periplasm</keyword>
<feature type="transmembrane region" description="Helical" evidence="11">
    <location>
        <begin position="6"/>
        <end position="26"/>
    </location>
</feature>
<dbReference type="GO" id="GO:0020037">
    <property type="term" value="F:heme binding"/>
    <property type="evidence" value="ECO:0007669"/>
    <property type="project" value="InterPro"/>
</dbReference>
<dbReference type="Pfam" id="PF03150">
    <property type="entry name" value="CCP_MauG"/>
    <property type="match status" value="1"/>
</dbReference>
<dbReference type="EMBL" id="PIFK01000012">
    <property type="protein sequence ID" value="PTP37493.1"/>
    <property type="molecule type" value="Genomic_DNA"/>
</dbReference>
<keyword evidence="11" id="KW-1133">Transmembrane helix</keyword>
<feature type="binding site" description="axial binding residue" evidence="9">
    <location>
        <position position="256"/>
    </location>
    <ligand>
        <name>heme c</name>
        <dbReference type="ChEBI" id="CHEBI:61717"/>
        <label>2</label>
    </ligand>
    <ligandPart>
        <name>Fe</name>
        <dbReference type="ChEBI" id="CHEBI:18248"/>
    </ligandPart>
</feature>
<dbReference type="RefSeq" id="WP_108187517.1">
    <property type="nucleotide sequence ID" value="NZ_PIFK01000012.1"/>
</dbReference>
<evidence type="ECO:0000256" key="3">
    <source>
        <dbReference type="ARBA" id="ARBA00022723"/>
    </source>
</evidence>
<feature type="binding site" description="axial binding residue" evidence="9">
    <location>
        <position position="115"/>
    </location>
    <ligand>
        <name>heme c</name>
        <dbReference type="ChEBI" id="CHEBI:61717"/>
        <label>1</label>
    </ligand>
    <ligandPart>
        <name>Fe</name>
        <dbReference type="ChEBI" id="CHEBI:18248"/>
    </ligandPart>
</feature>
<gene>
    <name evidence="13" type="ORF">CWO07_07640</name>
</gene>
<dbReference type="InterPro" id="IPR009056">
    <property type="entry name" value="Cyt_c-like_dom"/>
</dbReference>
<evidence type="ECO:0000256" key="10">
    <source>
        <dbReference type="SAM" id="MobiDB-lite"/>
    </source>
</evidence>
<feature type="binding site" description="covalent" evidence="8">
    <location>
        <position position="111"/>
    </location>
    <ligand>
        <name>heme c</name>
        <dbReference type="ChEBI" id="CHEBI:61717"/>
        <label>1</label>
    </ligand>
</feature>
<dbReference type="AlphaFoldDB" id="A0A2T5EXR6"/>
<dbReference type="PROSITE" id="PS51007">
    <property type="entry name" value="CYTC"/>
    <property type="match status" value="2"/>
</dbReference>
<organism evidence="13 14">
    <name type="scientific">Vibrio splendidus</name>
    <dbReference type="NCBI Taxonomy" id="29497"/>
    <lineage>
        <taxon>Bacteria</taxon>
        <taxon>Pseudomonadati</taxon>
        <taxon>Pseudomonadota</taxon>
        <taxon>Gammaproteobacteria</taxon>
        <taxon>Vibrionales</taxon>
        <taxon>Vibrionaceae</taxon>
        <taxon>Vibrio</taxon>
    </lineage>
</organism>
<dbReference type="GO" id="GO:0042597">
    <property type="term" value="C:periplasmic space"/>
    <property type="evidence" value="ECO:0007669"/>
    <property type="project" value="UniProtKB-SubCell"/>
</dbReference>
<dbReference type="PIRSF" id="PIRSF000294">
    <property type="entry name" value="Cytochrome-c_peroxidase"/>
    <property type="match status" value="1"/>
</dbReference>
<keyword evidence="7 9" id="KW-0408">Iron</keyword>
<evidence type="ECO:0000259" key="12">
    <source>
        <dbReference type="PROSITE" id="PS51007"/>
    </source>
</evidence>
<keyword evidence="6" id="KW-0560">Oxidoreductase</keyword>
<accession>A0A2T5EXR6</accession>
<dbReference type="GO" id="GO:0046872">
    <property type="term" value="F:metal ion binding"/>
    <property type="evidence" value="ECO:0007669"/>
    <property type="project" value="UniProtKB-KW"/>
</dbReference>
<dbReference type="InterPro" id="IPR036909">
    <property type="entry name" value="Cyt_c-like_dom_sf"/>
</dbReference>
<feature type="binding site" description="covalent" evidence="8">
    <location>
        <position position="252"/>
    </location>
    <ligand>
        <name>heme c</name>
        <dbReference type="ChEBI" id="CHEBI:61717"/>
        <label>2</label>
    </ligand>
</feature>
<feature type="compositionally biased region" description="Low complexity" evidence="10">
    <location>
        <begin position="65"/>
        <end position="78"/>
    </location>
</feature>
<keyword evidence="4" id="KW-0732">Signal</keyword>
<evidence type="ECO:0000256" key="2">
    <source>
        <dbReference type="ARBA" id="ARBA00022617"/>
    </source>
</evidence>
<reference evidence="13 14" key="1">
    <citation type="submission" date="2017-11" db="EMBL/GenBank/DDBJ databases">
        <title>Population delineation of vibrios coincides with oyster pathogenicity.</title>
        <authorList>
            <person name="Bruto M."/>
            <person name="Labreuche Y."/>
            <person name="James A."/>
            <person name="Piel D."/>
            <person name="Chenivesse S."/>
            <person name="Petton B."/>
            <person name="Polz M.F."/>
            <person name="Le Roux F."/>
        </authorList>
    </citation>
    <scope>NUCLEOTIDE SEQUENCE [LARGE SCALE GENOMIC DNA]</scope>
    <source>
        <strain evidence="13 14">FF_144</strain>
    </source>
</reference>
<feature type="domain" description="Cytochrome c" evidence="12">
    <location>
        <begin position="89"/>
        <end position="189"/>
    </location>
</feature>
<keyword evidence="2 8" id="KW-0349">Heme</keyword>
<feature type="binding site" description="axial binding residue" evidence="9">
    <location>
        <position position="330"/>
    </location>
    <ligand>
        <name>heme c</name>
        <dbReference type="ChEBI" id="CHEBI:61717"/>
        <label>2</label>
    </ligand>
    <ligandPart>
        <name>Fe</name>
        <dbReference type="ChEBI" id="CHEBI:18248"/>
    </ligandPart>
</feature>
<keyword evidence="3 9" id="KW-0479">Metal-binding</keyword>
<comment type="cofactor">
    <cofactor evidence="8">
        <name>heme</name>
        <dbReference type="ChEBI" id="CHEBI:30413"/>
    </cofactor>
    <text evidence="8">Binds 2 heme groups.</text>
</comment>
<protein>
    <submittedName>
        <fullName evidence="13">Cytochrome B6</fullName>
    </submittedName>
</protein>
<dbReference type="PANTHER" id="PTHR30600">
    <property type="entry name" value="CYTOCHROME C PEROXIDASE-RELATED"/>
    <property type="match status" value="1"/>
</dbReference>
<evidence type="ECO:0000256" key="11">
    <source>
        <dbReference type="SAM" id="Phobius"/>
    </source>
</evidence>
<sequence>MKTPYLAVISITVICVSIGLLVYDAASLKMHASFEHQENHSHANDHDDSYSSEHDSNTDSNTESQDAQQAAFPDQQIFPIPDSTEIDGDLAKIGWALFKDPNLSSNRSVSCESCHSLQTNGAEVIPVSIGVNGAGMRNSLTVFNAAFNYRFFWDGRVNNLGDQIDGPVHNVDEMDSNWKHITDYVSQSDTYISLFKEQSTTINEASIKAALIEFMQGLTTPDSPFDQYLRGDHSALSDKAKRGWEAFQEQGCIRCHQGTNIGGGMVMRFGYFGLSKTGSERSEDQGRFMFTGQPQDKHLFRVASLRNVAITAPYFHDGQTETLEEAIKIMGESQLGKTFEKQTISEIKTFLETLTGSRPQMLVEFENE</sequence>
<keyword evidence="11" id="KW-0472">Membrane</keyword>
<evidence type="ECO:0000256" key="4">
    <source>
        <dbReference type="ARBA" id="ARBA00022729"/>
    </source>
</evidence>
<dbReference type="Gene3D" id="1.10.760.10">
    <property type="entry name" value="Cytochrome c-like domain"/>
    <property type="match status" value="2"/>
</dbReference>
<feature type="region of interest" description="Disordered" evidence="10">
    <location>
        <begin position="37"/>
        <end position="78"/>
    </location>
</feature>
<evidence type="ECO:0000256" key="6">
    <source>
        <dbReference type="ARBA" id="ARBA00023002"/>
    </source>
</evidence>
<dbReference type="Proteomes" id="UP000244197">
    <property type="component" value="Unassembled WGS sequence"/>
</dbReference>
<evidence type="ECO:0000256" key="9">
    <source>
        <dbReference type="PIRSR" id="PIRSR000294-2"/>
    </source>
</evidence>
<dbReference type="GO" id="GO:0009055">
    <property type="term" value="F:electron transfer activity"/>
    <property type="evidence" value="ECO:0007669"/>
    <property type="project" value="InterPro"/>
</dbReference>
<dbReference type="PANTHER" id="PTHR30600:SF7">
    <property type="entry name" value="CYTOCHROME C PEROXIDASE-RELATED"/>
    <property type="match status" value="1"/>
</dbReference>
<evidence type="ECO:0000256" key="5">
    <source>
        <dbReference type="ARBA" id="ARBA00022764"/>
    </source>
</evidence>
<dbReference type="SUPFAM" id="SSF46626">
    <property type="entry name" value="Cytochrome c"/>
    <property type="match status" value="2"/>
</dbReference>
<feature type="compositionally biased region" description="Basic and acidic residues" evidence="10">
    <location>
        <begin position="37"/>
        <end position="57"/>
    </location>
</feature>
<comment type="subcellular location">
    <subcellularLocation>
        <location evidence="1">Periplasm</location>
    </subcellularLocation>
</comment>
<evidence type="ECO:0000313" key="14">
    <source>
        <dbReference type="Proteomes" id="UP000244197"/>
    </source>
</evidence>
<dbReference type="InterPro" id="IPR026259">
    <property type="entry name" value="MauG/Cytc_peroxidase"/>
</dbReference>
<keyword evidence="11" id="KW-0812">Transmembrane</keyword>
<dbReference type="InterPro" id="IPR051395">
    <property type="entry name" value="Cytochrome_c_Peroxidase/MauG"/>
</dbReference>
<name>A0A2T5EXR6_VIBSP</name>
<proteinExistence type="predicted"/>
<comment type="PTM">
    <text evidence="8">Binds 2 heme groups per subunit.</text>
</comment>
<evidence type="ECO:0000256" key="1">
    <source>
        <dbReference type="ARBA" id="ARBA00004418"/>
    </source>
</evidence>
<comment type="caution">
    <text evidence="13">The sequence shown here is derived from an EMBL/GenBank/DDBJ whole genome shotgun (WGS) entry which is preliminary data.</text>
</comment>
<dbReference type="InterPro" id="IPR004852">
    <property type="entry name" value="Di-haem_cyt_c_peroxidsae"/>
</dbReference>